<protein>
    <submittedName>
        <fullName evidence="6">Two-component system, LytT family, response regulator AlgR</fullName>
    </submittedName>
</protein>
<keyword evidence="3" id="KW-0597">Phosphoprotein</keyword>
<dbReference type="Gene3D" id="2.40.50.1020">
    <property type="entry name" value="LytTr DNA-binding domain"/>
    <property type="match status" value="1"/>
</dbReference>
<dbReference type="GO" id="GO:0000156">
    <property type="term" value="F:phosphorelay response regulator activity"/>
    <property type="evidence" value="ECO:0007669"/>
    <property type="project" value="TreeGrafter"/>
</dbReference>
<dbReference type="PANTHER" id="PTHR48111">
    <property type="entry name" value="REGULATOR OF RPOS"/>
    <property type="match status" value="1"/>
</dbReference>
<evidence type="ECO:0000259" key="4">
    <source>
        <dbReference type="PROSITE" id="PS50110"/>
    </source>
</evidence>
<dbReference type="GO" id="GO:0006355">
    <property type="term" value="P:regulation of DNA-templated transcription"/>
    <property type="evidence" value="ECO:0007669"/>
    <property type="project" value="TreeGrafter"/>
</dbReference>
<dbReference type="Gene3D" id="3.40.50.2300">
    <property type="match status" value="1"/>
</dbReference>
<organism evidence="6 7">
    <name type="scientific">Ectothiorhodospira magna</name>
    <dbReference type="NCBI Taxonomy" id="867345"/>
    <lineage>
        <taxon>Bacteria</taxon>
        <taxon>Pseudomonadati</taxon>
        <taxon>Pseudomonadota</taxon>
        <taxon>Gammaproteobacteria</taxon>
        <taxon>Chromatiales</taxon>
        <taxon>Ectothiorhodospiraceae</taxon>
        <taxon>Ectothiorhodospira</taxon>
    </lineage>
</organism>
<keyword evidence="1" id="KW-0902">Two-component regulatory system</keyword>
<dbReference type="PROSITE" id="PS50930">
    <property type="entry name" value="HTH_LYTTR"/>
    <property type="match status" value="1"/>
</dbReference>
<gene>
    <name evidence="6" type="ORF">SAMN05421693_12318</name>
</gene>
<dbReference type="SUPFAM" id="SSF52172">
    <property type="entry name" value="CheY-like"/>
    <property type="match status" value="1"/>
</dbReference>
<dbReference type="GO" id="GO:0005829">
    <property type="term" value="C:cytosol"/>
    <property type="evidence" value="ECO:0007669"/>
    <property type="project" value="TreeGrafter"/>
</dbReference>
<dbReference type="AlphaFoldDB" id="A0A1H9EVH0"/>
<evidence type="ECO:0000313" key="7">
    <source>
        <dbReference type="Proteomes" id="UP000199496"/>
    </source>
</evidence>
<sequence>MKVMIVDDELPARERLSSLLESMDDCQVVATASNGIQAVRLAQEQEPDIVLMDIRMPGMDGLEAARHIADMATPPAVIFVTAYEEHAFEAFETHAVGYLLKPVRRERLQEALDQARRPNRAQIGHLRNPATGGKKQARGHICARVRGNLELIPLECVHYFQADQKYVTVRHDGGEVLIEESLKALEEEFADGFLRIHRNALVARDRFGAMEKNAQGGFEVVLKHTAERLEVSRRHVAQVRRFLKSL</sequence>
<dbReference type="InterPro" id="IPR007492">
    <property type="entry name" value="LytTR_DNA-bd_dom"/>
</dbReference>
<dbReference type="Pfam" id="PF04397">
    <property type="entry name" value="LytTR"/>
    <property type="match status" value="1"/>
</dbReference>
<dbReference type="RefSeq" id="WP_090208231.1">
    <property type="nucleotide sequence ID" value="NZ_FOFO01000023.1"/>
</dbReference>
<name>A0A1H9EVH0_9GAMM</name>
<keyword evidence="7" id="KW-1185">Reference proteome</keyword>
<feature type="domain" description="HTH LytTR-type" evidence="5">
    <location>
        <begin position="141"/>
        <end position="245"/>
    </location>
</feature>
<dbReference type="PANTHER" id="PTHR48111:SF3">
    <property type="entry name" value="TRANSCRIPTIONAL REGULATORY PROTEIN BTSR"/>
    <property type="match status" value="1"/>
</dbReference>
<dbReference type="InterPro" id="IPR001789">
    <property type="entry name" value="Sig_transdc_resp-reg_receiver"/>
</dbReference>
<dbReference type="STRING" id="867345.SAMN05421693_12318"/>
<dbReference type="PROSITE" id="PS50110">
    <property type="entry name" value="RESPONSE_REGULATORY"/>
    <property type="match status" value="1"/>
</dbReference>
<dbReference type="CDD" id="cd17532">
    <property type="entry name" value="REC_LytTR_AlgR-like"/>
    <property type="match status" value="1"/>
</dbReference>
<dbReference type="GO" id="GO:0000976">
    <property type="term" value="F:transcription cis-regulatory region binding"/>
    <property type="evidence" value="ECO:0007669"/>
    <property type="project" value="TreeGrafter"/>
</dbReference>
<feature type="modified residue" description="4-aspartylphosphate" evidence="3">
    <location>
        <position position="53"/>
    </location>
</feature>
<accession>A0A1H9EVH0</accession>
<dbReference type="InterPro" id="IPR039420">
    <property type="entry name" value="WalR-like"/>
</dbReference>
<dbReference type="EMBL" id="FOFO01000023">
    <property type="protein sequence ID" value="SEQ29694.1"/>
    <property type="molecule type" value="Genomic_DNA"/>
</dbReference>
<proteinExistence type="predicted"/>
<dbReference type="InterPro" id="IPR011006">
    <property type="entry name" value="CheY-like_superfamily"/>
</dbReference>
<dbReference type="Proteomes" id="UP000199496">
    <property type="component" value="Unassembled WGS sequence"/>
</dbReference>
<evidence type="ECO:0000256" key="1">
    <source>
        <dbReference type="ARBA" id="ARBA00023012"/>
    </source>
</evidence>
<evidence type="ECO:0000313" key="6">
    <source>
        <dbReference type="EMBL" id="SEQ29694.1"/>
    </source>
</evidence>
<keyword evidence="2" id="KW-0238">DNA-binding</keyword>
<reference evidence="6 7" key="1">
    <citation type="submission" date="2016-10" db="EMBL/GenBank/DDBJ databases">
        <authorList>
            <person name="de Groot N.N."/>
        </authorList>
    </citation>
    <scope>NUCLEOTIDE SEQUENCE [LARGE SCALE GENOMIC DNA]</scope>
    <source>
        <strain evidence="6 7">B7-7</strain>
    </source>
</reference>
<evidence type="ECO:0000256" key="3">
    <source>
        <dbReference type="PROSITE-ProRule" id="PRU00169"/>
    </source>
</evidence>
<evidence type="ECO:0000259" key="5">
    <source>
        <dbReference type="PROSITE" id="PS50930"/>
    </source>
</evidence>
<dbReference type="OrthoDB" id="236568at2"/>
<dbReference type="SMART" id="SM00850">
    <property type="entry name" value="LytTR"/>
    <property type="match status" value="1"/>
</dbReference>
<dbReference type="SMART" id="SM00448">
    <property type="entry name" value="REC"/>
    <property type="match status" value="1"/>
</dbReference>
<feature type="domain" description="Response regulatory" evidence="4">
    <location>
        <begin position="2"/>
        <end position="116"/>
    </location>
</feature>
<evidence type="ECO:0000256" key="2">
    <source>
        <dbReference type="ARBA" id="ARBA00023125"/>
    </source>
</evidence>
<dbReference type="Pfam" id="PF00072">
    <property type="entry name" value="Response_reg"/>
    <property type="match status" value="1"/>
</dbReference>
<dbReference type="GO" id="GO:0032993">
    <property type="term" value="C:protein-DNA complex"/>
    <property type="evidence" value="ECO:0007669"/>
    <property type="project" value="TreeGrafter"/>
</dbReference>